<keyword evidence="4" id="KW-1185">Reference proteome</keyword>
<dbReference type="CDD" id="cd17470">
    <property type="entry name" value="T3SS_Flik_C"/>
    <property type="match status" value="1"/>
</dbReference>
<dbReference type="Pfam" id="PF02120">
    <property type="entry name" value="Flg_hook"/>
    <property type="match status" value="1"/>
</dbReference>
<dbReference type="STRING" id="1679170.AC625_07770"/>
<gene>
    <name evidence="3" type="ORF">AC625_07770</name>
</gene>
<evidence type="ECO:0000313" key="3">
    <source>
        <dbReference type="EMBL" id="KMY49451.1"/>
    </source>
</evidence>
<dbReference type="EMBL" id="LFZW01000001">
    <property type="protein sequence ID" value="KMY49451.1"/>
    <property type="molecule type" value="Genomic_DNA"/>
</dbReference>
<organism evidence="3 4">
    <name type="scientific">Peribacillus loiseleuriae</name>
    <dbReference type="NCBI Taxonomy" id="1679170"/>
    <lineage>
        <taxon>Bacteria</taxon>
        <taxon>Bacillati</taxon>
        <taxon>Bacillota</taxon>
        <taxon>Bacilli</taxon>
        <taxon>Bacillales</taxon>
        <taxon>Bacillaceae</taxon>
        <taxon>Peribacillus</taxon>
    </lineage>
</organism>
<feature type="region of interest" description="Disordered" evidence="1">
    <location>
        <begin position="388"/>
        <end position="408"/>
    </location>
</feature>
<reference evidence="4" key="1">
    <citation type="submission" date="2015-07" db="EMBL/GenBank/DDBJ databases">
        <title>Genome sequencing project for genomic taxonomy and phylogenomics of Bacillus-like bacteria.</title>
        <authorList>
            <person name="Liu B."/>
            <person name="Wang J."/>
            <person name="Zhu Y."/>
            <person name="Liu G."/>
            <person name="Chen Q."/>
            <person name="Chen Z."/>
            <person name="Lan J."/>
            <person name="Che J."/>
            <person name="Ge C."/>
            <person name="Shi H."/>
            <person name="Pan Z."/>
            <person name="Liu X."/>
        </authorList>
    </citation>
    <scope>NUCLEOTIDE SEQUENCE [LARGE SCALE GENOMIC DNA]</scope>
    <source>
        <strain evidence="4">FJAT-27997</strain>
    </source>
</reference>
<dbReference type="InterPro" id="IPR021136">
    <property type="entry name" value="Flagellar_hook_control-like_C"/>
</dbReference>
<dbReference type="Gene3D" id="3.30.750.140">
    <property type="match status" value="1"/>
</dbReference>
<dbReference type="RefSeq" id="WP_049680782.1">
    <property type="nucleotide sequence ID" value="NZ_LFZW01000001.1"/>
</dbReference>
<protein>
    <recommendedName>
        <fullName evidence="2">Flagellar hook-length control protein-like C-terminal domain-containing protein</fullName>
    </recommendedName>
</protein>
<name>A0A0K9GS46_9BACI</name>
<dbReference type="PATRIC" id="fig|1679170.3.peg.1665"/>
<evidence type="ECO:0000256" key="1">
    <source>
        <dbReference type="SAM" id="MobiDB-lite"/>
    </source>
</evidence>
<proteinExistence type="predicted"/>
<accession>A0A0K9GS46</accession>
<dbReference type="OrthoDB" id="2112988at2"/>
<evidence type="ECO:0000259" key="2">
    <source>
        <dbReference type="Pfam" id="PF02120"/>
    </source>
</evidence>
<comment type="caution">
    <text evidence="3">The sequence shown here is derived from an EMBL/GenBank/DDBJ whole genome shotgun (WGS) entry which is preliminary data.</text>
</comment>
<feature type="domain" description="Flagellar hook-length control protein-like C-terminal" evidence="2">
    <location>
        <begin position="306"/>
        <end position="380"/>
    </location>
</feature>
<evidence type="ECO:0000313" key="4">
    <source>
        <dbReference type="Proteomes" id="UP000037146"/>
    </source>
</evidence>
<sequence length="427" mass="47500">MNAGMIMASVSASASKNQPALKTPDIENSFGSVLGKAILSIEAESSKPDDAGRLSKEQRSLLNELIEELNAISNPDDLLVAETPQLVGTELGNEETFIVEEPVNSVLLDESNLGKMLDMLNEKISENQEIDLTEVLPILTTLASLNEIQWSELDLNKIGNILKFTKLQERVISANQIPDNQATSSDTLKQLLDTILPKLKSMAESNQQKPSESFTLNKMLTGGASLDLIQNTYFRNFENVNRDNEKKMDYTPSVQGFDNAQTGQSFIPQMSKLEQFVLTVEKSGQPVTQEQFVKAFETILNKSSFTNANGTQKLFIQLNPEHLGALRIELIQKNDVMVAKIMATTAQAKEMLESQLSGLKHSLVGQGIQVEKIEISQQLSTFSQERFYQRDSDASEQQNQQQNQKAEDDATMEFTNQFEEALLNVEV</sequence>
<dbReference type="InterPro" id="IPR038610">
    <property type="entry name" value="FliK-like_C_sf"/>
</dbReference>
<dbReference type="Proteomes" id="UP000037146">
    <property type="component" value="Unassembled WGS sequence"/>
</dbReference>
<dbReference type="AlphaFoldDB" id="A0A0K9GS46"/>